<protein>
    <recommendedName>
        <fullName evidence="3">G protein-coupled receptor</fullName>
    </recommendedName>
</protein>
<keyword evidence="2" id="KW-1185">Reference proteome</keyword>
<evidence type="ECO:0008006" key="3">
    <source>
        <dbReference type="Google" id="ProtNLM"/>
    </source>
</evidence>
<gene>
    <name evidence="1" type="ORF">PFISCL1PPCAC_10049</name>
</gene>
<organism evidence="1 2">
    <name type="scientific">Pristionchus fissidentatus</name>
    <dbReference type="NCBI Taxonomy" id="1538716"/>
    <lineage>
        <taxon>Eukaryota</taxon>
        <taxon>Metazoa</taxon>
        <taxon>Ecdysozoa</taxon>
        <taxon>Nematoda</taxon>
        <taxon>Chromadorea</taxon>
        <taxon>Rhabditida</taxon>
        <taxon>Rhabditina</taxon>
        <taxon>Diplogasteromorpha</taxon>
        <taxon>Diplogasteroidea</taxon>
        <taxon>Neodiplogasteridae</taxon>
        <taxon>Pristionchus</taxon>
    </lineage>
</organism>
<dbReference type="EMBL" id="BTSY01000003">
    <property type="protein sequence ID" value="GMT18752.1"/>
    <property type="molecule type" value="Genomic_DNA"/>
</dbReference>
<dbReference type="Proteomes" id="UP001432322">
    <property type="component" value="Unassembled WGS sequence"/>
</dbReference>
<comment type="caution">
    <text evidence="1">The sequence shown here is derived from an EMBL/GenBank/DDBJ whole genome shotgun (WGS) entry which is preliminary data.</text>
</comment>
<proteinExistence type="predicted"/>
<feature type="non-terminal residue" evidence="1">
    <location>
        <position position="1"/>
    </location>
</feature>
<evidence type="ECO:0000313" key="1">
    <source>
        <dbReference type="EMBL" id="GMT18752.1"/>
    </source>
</evidence>
<name>A0AAV5VJ56_9BILA</name>
<evidence type="ECO:0000313" key="2">
    <source>
        <dbReference type="Proteomes" id="UP001432322"/>
    </source>
</evidence>
<accession>A0AAV5VJ56</accession>
<dbReference type="AlphaFoldDB" id="A0AAV5VJ56"/>
<feature type="non-terminal residue" evidence="1">
    <location>
        <position position="171"/>
    </location>
</feature>
<sequence length="171" mass="19195">RIILFANNIIRSTNTILECIHLCSQLIDLLLQFHLLLYLRQLIQLQFLALFPLLLESLNVVQFLLHIADLSHEVILRGDRRLGCEDGSDGCLGTSGQFGGMDTHGHALIRLSHSTTQILGLLLLRDVSLLHLPRLSPSAIRTLRRGDERQTFAVSDSAIATLCSRHSKRRT</sequence>
<reference evidence="1" key="1">
    <citation type="submission" date="2023-10" db="EMBL/GenBank/DDBJ databases">
        <title>Genome assembly of Pristionchus species.</title>
        <authorList>
            <person name="Yoshida K."/>
            <person name="Sommer R.J."/>
        </authorList>
    </citation>
    <scope>NUCLEOTIDE SEQUENCE</scope>
    <source>
        <strain evidence="1">RS5133</strain>
    </source>
</reference>